<feature type="region of interest" description="Disordered" evidence="1">
    <location>
        <begin position="1"/>
        <end position="24"/>
    </location>
</feature>
<accession>A0A383VCH2</accession>
<dbReference type="PANTHER" id="PTHR46546:SF4">
    <property type="entry name" value="SHEWANELLA-LIKE PROTEIN PHOSPHATASE 1"/>
    <property type="match status" value="1"/>
</dbReference>
<dbReference type="Pfam" id="PF00149">
    <property type="entry name" value="Metallophos"/>
    <property type="match status" value="1"/>
</dbReference>
<organism evidence="3 5">
    <name type="scientific">Tetradesmus obliquus</name>
    <name type="common">Green alga</name>
    <name type="synonym">Acutodesmus obliquus</name>
    <dbReference type="NCBI Taxonomy" id="3088"/>
    <lineage>
        <taxon>Eukaryota</taxon>
        <taxon>Viridiplantae</taxon>
        <taxon>Chlorophyta</taxon>
        <taxon>core chlorophytes</taxon>
        <taxon>Chlorophyceae</taxon>
        <taxon>CS clade</taxon>
        <taxon>Sphaeropleales</taxon>
        <taxon>Scenedesmaceae</taxon>
        <taxon>Tetradesmus</taxon>
    </lineage>
</organism>
<name>A0A383VCH2_TETOB</name>
<proteinExistence type="predicted"/>
<evidence type="ECO:0000259" key="2">
    <source>
        <dbReference type="Pfam" id="PF00149"/>
    </source>
</evidence>
<evidence type="ECO:0000313" key="3">
    <source>
        <dbReference type="EMBL" id="SZX62871.1"/>
    </source>
</evidence>
<evidence type="ECO:0000256" key="1">
    <source>
        <dbReference type="SAM" id="MobiDB-lite"/>
    </source>
</evidence>
<dbReference type="AlphaFoldDB" id="A0A383VCH2"/>
<dbReference type="EMBL" id="FNXT01001260">
    <property type="protein sequence ID" value="SZX76544.1"/>
    <property type="molecule type" value="Genomic_DNA"/>
</dbReference>
<reference evidence="3 5" key="1">
    <citation type="submission" date="2016-10" db="EMBL/GenBank/DDBJ databases">
        <authorList>
            <person name="Cai Z."/>
        </authorList>
    </citation>
    <scope>NUCLEOTIDE SEQUENCE [LARGE SCALE GENOMIC DNA]</scope>
</reference>
<feature type="domain" description="Calcineurin-like phosphoesterase" evidence="2">
    <location>
        <begin position="31"/>
        <end position="275"/>
    </location>
</feature>
<dbReference type="STRING" id="3088.A0A383VCH2"/>
<dbReference type="InterPro" id="IPR029052">
    <property type="entry name" value="Metallo-depent_PP-like"/>
</dbReference>
<evidence type="ECO:0000313" key="5">
    <source>
        <dbReference type="Proteomes" id="UP000256970"/>
    </source>
</evidence>
<dbReference type="GO" id="GO:0016787">
    <property type="term" value="F:hydrolase activity"/>
    <property type="evidence" value="ECO:0007669"/>
    <property type="project" value="InterPro"/>
</dbReference>
<gene>
    <name evidence="4" type="ORF">BQ4739_LOCUS16925</name>
    <name evidence="3" type="ORF">BQ4739_LOCUS3448</name>
</gene>
<dbReference type="CDD" id="cd07425">
    <property type="entry name" value="MPP_Shelphs"/>
    <property type="match status" value="1"/>
</dbReference>
<dbReference type="InterPro" id="IPR004843">
    <property type="entry name" value="Calcineurin-like_PHP"/>
</dbReference>
<sequence length="339" mass="36849">MGEVSLPSADESSDDFPEHEDPPTYVTATGRIVAIGDLHGDLLKTKKALQIARIAEDRSGQVVWTGGDTVVVQLGDVLDRGDTEIGILRLLRDLDVQARKAGGAVYMLNGNHESLNVCGDFRYVTPGAFIEAAQEFGIPREVAMRNWDGCIQARAALYLPGGRIARELARNPTVLVVNDTAFAHGGLLPTHVNYGLERMNSEVAAWMRRDKLPDDDGYATPPFLAMGDGNSVMWNRQLSRESYANPIDRFHACNMVAQALARVGAKRLVVGHTPQMRGVNCECDGKVWRVDVGMSSGVLNAPAGVLEISPPDEEGGEVVCRVLTEDVMATYDEEALFDL</sequence>
<dbReference type="InterPro" id="IPR041787">
    <property type="entry name" value="MPP_Shelphs"/>
</dbReference>
<protein>
    <recommendedName>
        <fullName evidence="2">Calcineurin-like phosphoesterase domain-containing protein</fullName>
    </recommendedName>
</protein>
<dbReference type="PANTHER" id="PTHR46546">
    <property type="entry name" value="SHEWANELLA-LIKE PROTEIN PHOSPHATASE 1"/>
    <property type="match status" value="1"/>
</dbReference>
<dbReference type="Gene3D" id="3.60.21.10">
    <property type="match status" value="1"/>
</dbReference>
<evidence type="ECO:0000313" key="4">
    <source>
        <dbReference type="EMBL" id="SZX76544.1"/>
    </source>
</evidence>
<keyword evidence="5" id="KW-1185">Reference proteome</keyword>
<dbReference type="SUPFAM" id="SSF56300">
    <property type="entry name" value="Metallo-dependent phosphatases"/>
    <property type="match status" value="1"/>
</dbReference>
<dbReference type="Proteomes" id="UP000256970">
    <property type="component" value="Unassembled WGS sequence"/>
</dbReference>
<dbReference type="EMBL" id="FNXT01000269">
    <property type="protein sequence ID" value="SZX62871.1"/>
    <property type="molecule type" value="Genomic_DNA"/>
</dbReference>